<dbReference type="InterPro" id="IPR046169">
    <property type="entry name" value="DUF6171"/>
</dbReference>
<name>A0A2V3WDR9_9BACI</name>
<dbReference type="OrthoDB" id="7061841at2"/>
<dbReference type="AlphaFoldDB" id="A0A2V3WDR9"/>
<dbReference type="Proteomes" id="UP000247922">
    <property type="component" value="Unassembled WGS sequence"/>
</dbReference>
<comment type="caution">
    <text evidence="1">The sequence shown here is derived from an EMBL/GenBank/DDBJ whole genome shotgun (WGS) entry which is preliminary data.</text>
</comment>
<protein>
    <submittedName>
        <fullName evidence="1">Uncharacterized protein</fullName>
    </submittedName>
</protein>
<evidence type="ECO:0000313" key="1">
    <source>
        <dbReference type="EMBL" id="PXW92683.1"/>
    </source>
</evidence>
<keyword evidence="2" id="KW-1185">Reference proteome</keyword>
<gene>
    <name evidence="1" type="ORF">DES38_102267</name>
</gene>
<proteinExistence type="predicted"/>
<evidence type="ECO:0000313" key="2">
    <source>
        <dbReference type="Proteomes" id="UP000247922"/>
    </source>
</evidence>
<dbReference type="EMBL" id="QJJR01000002">
    <property type="protein sequence ID" value="PXW92683.1"/>
    <property type="molecule type" value="Genomic_DNA"/>
</dbReference>
<dbReference type="Pfam" id="PF19668">
    <property type="entry name" value="DUF6171"/>
    <property type="match status" value="1"/>
</dbReference>
<reference evidence="1 2" key="1">
    <citation type="submission" date="2018-05" db="EMBL/GenBank/DDBJ databases">
        <title>Genomic Encyclopedia of Type Strains, Phase IV (KMG-IV): sequencing the most valuable type-strain genomes for metagenomic binning, comparative biology and taxonomic classification.</title>
        <authorList>
            <person name="Goeker M."/>
        </authorList>
    </citation>
    <scope>NUCLEOTIDE SEQUENCE [LARGE SCALE GENOMIC DNA]</scope>
    <source>
        <strain evidence="1 2">DSM 22440</strain>
    </source>
</reference>
<organism evidence="1 2">
    <name type="scientific">Streptohalobacillus salinus</name>
    <dbReference type="NCBI Taxonomy" id="621096"/>
    <lineage>
        <taxon>Bacteria</taxon>
        <taxon>Bacillati</taxon>
        <taxon>Bacillota</taxon>
        <taxon>Bacilli</taxon>
        <taxon>Bacillales</taxon>
        <taxon>Bacillaceae</taxon>
        <taxon>Streptohalobacillus</taxon>
    </lineage>
</organism>
<sequence>MACKGCLNQTIFTKDEIKALVDEQLLFEPERVEAAVYQRRIEQCMRCPHLAEETTCKQCGCFVAFRAWLPHKTCPDSKVNRWIDS</sequence>
<dbReference type="RefSeq" id="WP_110250556.1">
    <property type="nucleotide sequence ID" value="NZ_QJJR01000002.1"/>
</dbReference>
<accession>A0A2V3WDR9</accession>